<dbReference type="EMBL" id="CABDVU010000001">
    <property type="protein sequence ID" value="VTN11533.1"/>
    <property type="molecule type" value="Genomic_DNA"/>
</dbReference>
<feature type="domain" description="Alcohol dehydrogenase-like C-terminal" evidence="1">
    <location>
        <begin position="3"/>
        <end position="75"/>
    </location>
</feature>
<dbReference type="Gene3D" id="3.40.50.720">
    <property type="entry name" value="NAD(P)-binding Rossmann-like Domain"/>
    <property type="match status" value="1"/>
</dbReference>
<evidence type="ECO:0000313" key="2">
    <source>
        <dbReference type="EMBL" id="VTN11533.1"/>
    </source>
</evidence>
<name>A0A4U9D6V5_RAOTE</name>
<organism evidence="2 3">
    <name type="scientific">Raoultella terrigena</name>
    <name type="common">Klebsiella terrigena</name>
    <dbReference type="NCBI Taxonomy" id="577"/>
    <lineage>
        <taxon>Bacteria</taxon>
        <taxon>Pseudomonadati</taxon>
        <taxon>Pseudomonadota</taxon>
        <taxon>Gammaproteobacteria</taxon>
        <taxon>Enterobacterales</taxon>
        <taxon>Enterobacteriaceae</taxon>
        <taxon>Klebsiella/Raoultella group</taxon>
        <taxon>Raoultella</taxon>
    </lineage>
</organism>
<reference evidence="2 3" key="1">
    <citation type="submission" date="2019-04" db="EMBL/GenBank/DDBJ databases">
        <authorList>
            <consortium name="Pathogen Informatics"/>
        </authorList>
    </citation>
    <scope>NUCLEOTIDE SEQUENCE [LARGE SCALE GENOMIC DNA]</scope>
    <source>
        <strain evidence="2 3">NCTC9185</strain>
    </source>
</reference>
<proteinExistence type="predicted"/>
<protein>
    <submittedName>
        <fullName evidence="2">Zinc-binding dehydrogenase</fullName>
    </submittedName>
</protein>
<dbReference type="Pfam" id="PF00107">
    <property type="entry name" value="ADH_zinc_N"/>
    <property type="match status" value="1"/>
</dbReference>
<dbReference type="Proteomes" id="UP000339249">
    <property type="component" value="Unassembled WGS sequence"/>
</dbReference>
<dbReference type="InterPro" id="IPR013149">
    <property type="entry name" value="ADH-like_C"/>
</dbReference>
<accession>A0A4U9D6V5</accession>
<sequence>MPAGLKTIAVTHSADKHALARQLGANHVVANGKALREMGGADVLLVTTNHFNAAEDALTGLRADGRVVLCGLILTGRSRSLPKACRFT</sequence>
<evidence type="ECO:0000259" key="1">
    <source>
        <dbReference type="Pfam" id="PF00107"/>
    </source>
</evidence>
<gene>
    <name evidence="2" type="ORF">NCTC9185_03489</name>
</gene>
<dbReference type="SUPFAM" id="SSF51735">
    <property type="entry name" value="NAD(P)-binding Rossmann-fold domains"/>
    <property type="match status" value="1"/>
</dbReference>
<dbReference type="AlphaFoldDB" id="A0A4U9D6V5"/>
<evidence type="ECO:0000313" key="3">
    <source>
        <dbReference type="Proteomes" id="UP000339249"/>
    </source>
</evidence>
<dbReference type="InterPro" id="IPR036291">
    <property type="entry name" value="NAD(P)-bd_dom_sf"/>
</dbReference>